<dbReference type="GO" id="GO:0000466">
    <property type="term" value="P:maturation of 5.8S rRNA from tricistronic rRNA transcript (SSU-rRNA, 5.8S rRNA, LSU-rRNA)"/>
    <property type="evidence" value="ECO:0007669"/>
    <property type="project" value="TreeGrafter"/>
</dbReference>
<gene>
    <name evidence="5" type="ORF">LTR77_009391</name>
</gene>
<dbReference type="Proteomes" id="UP001337655">
    <property type="component" value="Unassembled WGS sequence"/>
</dbReference>
<dbReference type="AlphaFoldDB" id="A0AAV9P2U8"/>
<dbReference type="InterPro" id="IPR032436">
    <property type="entry name" value="URB1_C"/>
</dbReference>
<dbReference type="Pfam" id="PF11707">
    <property type="entry name" value="Npa1"/>
    <property type="match status" value="1"/>
</dbReference>
<feature type="domain" description="URB1 C-terminal" evidence="3">
    <location>
        <begin position="872"/>
        <end position="1069"/>
    </location>
</feature>
<sequence>MSKRGRTDDDSRPPKRPKPDHVLQAVVEEIHFARQLQELLTFRQDGIQQLRGGIASFKAFLESVCYHRDEDRRSRQLAILHEFLDSEKPADANDTERPFLAQLWQAWSFASQNNNDHLCSQISALFALLVKTLSSILDFRDHGVLLCRTILQHQHLRMIRRSLDAPKHKDFLISPCLRLLTEVTSFDGGLLAKEVYKRREQTFEPMALRRNLGAFKTDQSEEEARRRPAIRTLTIRYILTHLKYLHQGGKADLLKNRPLCTSLFHFLQDDPADVIAELLSATEQHVLKDADLPRSAKAALLVEHNLERVTDIATRSSADHAAFQTAFAWLKAVCSEPSCGVLRISGWYPPGTDRFSEDTLRADAIDLGLDSVDFYDRDQKPNVRNTVLLTWIQTLRPHSNLRERELLLTCFRSAPELVAAYFAEKNMQLEPKLSNTWIGYASLLFEVVQLDLPAFLGYEDGWAQLPPQTYIMLDSILPRSLTQKVLTRCLNQSNDLIRFFAVRILVMALQKLSEVQLQLAKGSDSAVSKTELWKEASERLHEAFVERFPAMKDVVGAFRKIPNDDEHLLQQEAVTHLLRLCYEVLPLQAAAEPFDISAPLTAALVKTDPIATAEEALQSIRLEHLLQIARRSPGMRWLTKQGALEHSPLMTLLKIHAENVNDRQVRDLICGVLAEHSILSTASGLDALVAVLHHLAPVSEAVASFLDDCFSRANKQPVKYLDDMEAMVAKHADDHEGPRTLPSILPAVLGEQAAYVGNRPRKEQSEIATFIIGYFDLLRWTAEAKDGLELIRESFESLDRFQVLEELHDPKSTLLNVEISRAPIATEENVKATGPVHVLPFSAPSAESENHPELLKWSQKDLGLAIEDGDIAALMLCLSSQYPEIRSQALVQLHRVLEKVLESTLEDKMQIYFLLGELIETYEHPIETSSDATPYLVTCFATHALEIEIQPVHYLYPKINRFLNKGPAWRPSKLPTHLLKRTVLSEPEEDDSYWKEVQWVLDWLVDGTRTVDDLEILRKGKVFEQIMSLCSSPGSGARVKERVLELLWRVTFIEGGSTTLIKRTGSLSWLNMVPGEERIAGLMQGLRKRIVETCDQEEIEEWGGVSIDIM</sequence>
<accession>A0AAV9P2U8</accession>
<dbReference type="SUPFAM" id="SSF48371">
    <property type="entry name" value="ARM repeat"/>
    <property type="match status" value="1"/>
</dbReference>
<dbReference type="RefSeq" id="XP_064655436.1">
    <property type="nucleotide sequence ID" value="XM_064806619.1"/>
</dbReference>
<dbReference type="InterPro" id="IPR021714">
    <property type="entry name" value="URB1_N"/>
</dbReference>
<organism evidence="5 6">
    <name type="scientific">Saxophila tyrrhenica</name>
    <dbReference type="NCBI Taxonomy" id="1690608"/>
    <lineage>
        <taxon>Eukaryota</taxon>
        <taxon>Fungi</taxon>
        <taxon>Dikarya</taxon>
        <taxon>Ascomycota</taxon>
        <taxon>Pezizomycotina</taxon>
        <taxon>Dothideomycetes</taxon>
        <taxon>Dothideomycetidae</taxon>
        <taxon>Mycosphaerellales</taxon>
        <taxon>Extremaceae</taxon>
        <taxon>Saxophila</taxon>
    </lineage>
</organism>
<evidence type="ECO:0000259" key="3">
    <source>
        <dbReference type="Pfam" id="PF16201"/>
    </source>
</evidence>
<dbReference type="GO" id="GO:0000463">
    <property type="term" value="P:maturation of LSU-rRNA from tricistronic rRNA transcript (SSU-rRNA, 5.8S rRNA, LSU-rRNA)"/>
    <property type="evidence" value="ECO:0007669"/>
    <property type="project" value="TreeGrafter"/>
</dbReference>
<dbReference type="InterPro" id="IPR039844">
    <property type="entry name" value="URB1"/>
</dbReference>
<dbReference type="InterPro" id="IPR059018">
    <property type="entry name" value="HEAT_URB1"/>
</dbReference>
<dbReference type="InterPro" id="IPR016024">
    <property type="entry name" value="ARM-type_fold"/>
</dbReference>
<proteinExistence type="predicted"/>
<keyword evidence="6" id="KW-1185">Reference proteome</keyword>
<evidence type="ECO:0000256" key="1">
    <source>
        <dbReference type="SAM" id="MobiDB-lite"/>
    </source>
</evidence>
<dbReference type="PANTHER" id="PTHR13500">
    <property type="entry name" value="NUCLEOLAR PRERIBOSOMAL-ASSOCIATED PROTEIN 1"/>
    <property type="match status" value="1"/>
</dbReference>
<reference evidence="5 6" key="1">
    <citation type="submission" date="2023-08" db="EMBL/GenBank/DDBJ databases">
        <title>Black Yeasts Isolated from many extreme environments.</title>
        <authorList>
            <person name="Coleine C."/>
            <person name="Stajich J.E."/>
            <person name="Selbmann L."/>
        </authorList>
    </citation>
    <scope>NUCLEOTIDE SEQUENCE [LARGE SCALE GENOMIC DNA]</scope>
    <source>
        <strain evidence="5 6">CCFEE 5935</strain>
    </source>
</reference>
<name>A0AAV9P2U8_9PEZI</name>
<evidence type="ECO:0000259" key="2">
    <source>
        <dbReference type="Pfam" id="PF11707"/>
    </source>
</evidence>
<feature type="domain" description="URB1 central HEAT repeat" evidence="4">
    <location>
        <begin position="632"/>
        <end position="796"/>
    </location>
</feature>
<feature type="domain" description="URB1 N-terminal" evidence="2">
    <location>
        <begin position="100"/>
        <end position="440"/>
    </location>
</feature>
<evidence type="ECO:0000313" key="5">
    <source>
        <dbReference type="EMBL" id="KAK5165293.1"/>
    </source>
</evidence>
<evidence type="ECO:0000259" key="4">
    <source>
        <dbReference type="Pfam" id="PF26140"/>
    </source>
</evidence>
<dbReference type="Pfam" id="PF16201">
    <property type="entry name" value="NopRA1"/>
    <property type="match status" value="1"/>
</dbReference>
<evidence type="ECO:0000313" key="6">
    <source>
        <dbReference type="Proteomes" id="UP001337655"/>
    </source>
</evidence>
<feature type="region of interest" description="Disordered" evidence="1">
    <location>
        <begin position="1"/>
        <end position="20"/>
    </location>
</feature>
<protein>
    <recommendedName>
        <fullName evidence="7">Nucleolar pre-ribosomal-associated protein 1</fullName>
    </recommendedName>
</protein>
<dbReference type="GeneID" id="89930723"/>
<dbReference type="Pfam" id="PF26140">
    <property type="entry name" value="HEAT_URB1"/>
    <property type="match status" value="1"/>
</dbReference>
<comment type="caution">
    <text evidence="5">The sequence shown here is derived from an EMBL/GenBank/DDBJ whole genome shotgun (WGS) entry which is preliminary data.</text>
</comment>
<dbReference type="EMBL" id="JAVRRT010000017">
    <property type="protein sequence ID" value="KAK5165293.1"/>
    <property type="molecule type" value="Genomic_DNA"/>
</dbReference>
<dbReference type="GO" id="GO:0005730">
    <property type="term" value="C:nucleolus"/>
    <property type="evidence" value="ECO:0007669"/>
    <property type="project" value="TreeGrafter"/>
</dbReference>
<dbReference type="PANTHER" id="PTHR13500:SF0">
    <property type="entry name" value="NUCLEOLAR PRE-RIBOSOMAL-ASSOCIATED PROTEIN 1"/>
    <property type="match status" value="1"/>
</dbReference>
<evidence type="ECO:0008006" key="7">
    <source>
        <dbReference type="Google" id="ProtNLM"/>
    </source>
</evidence>